<dbReference type="Gene3D" id="1.10.10.60">
    <property type="entry name" value="Homeodomain-like"/>
    <property type="match status" value="1"/>
</dbReference>
<comment type="caution">
    <text evidence="7">The sequence shown here is derived from an EMBL/GenBank/DDBJ whole genome shotgun (WGS) entry which is preliminary data.</text>
</comment>
<evidence type="ECO:0000256" key="2">
    <source>
        <dbReference type="ARBA" id="ARBA00023015"/>
    </source>
</evidence>
<dbReference type="InterPro" id="IPR001647">
    <property type="entry name" value="HTH_TetR"/>
</dbReference>
<dbReference type="SUPFAM" id="SSF48498">
    <property type="entry name" value="Tetracyclin repressor-like, C-terminal domain"/>
    <property type="match status" value="1"/>
</dbReference>
<dbReference type="RefSeq" id="WP_159554419.1">
    <property type="nucleotide sequence ID" value="NZ_JBHLWH010000012.1"/>
</dbReference>
<evidence type="ECO:0000259" key="6">
    <source>
        <dbReference type="PROSITE" id="PS50977"/>
    </source>
</evidence>
<dbReference type="Gene3D" id="1.10.357.10">
    <property type="entry name" value="Tetracycline Repressor, domain 2"/>
    <property type="match status" value="1"/>
</dbReference>
<name>A0ABV6F2D2_9MICC</name>
<evidence type="ECO:0000256" key="5">
    <source>
        <dbReference type="PROSITE-ProRule" id="PRU00335"/>
    </source>
</evidence>
<keyword evidence="8" id="KW-1185">Reference proteome</keyword>
<evidence type="ECO:0000256" key="3">
    <source>
        <dbReference type="ARBA" id="ARBA00023125"/>
    </source>
</evidence>
<dbReference type="InterPro" id="IPR009057">
    <property type="entry name" value="Homeodomain-like_sf"/>
</dbReference>
<protein>
    <submittedName>
        <fullName evidence="7">TetR/AcrR family transcriptional regulator</fullName>
    </submittedName>
</protein>
<dbReference type="EMBL" id="JBHLWH010000012">
    <property type="protein sequence ID" value="MFC0247666.1"/>
    <property type="molecule type" value="Genomic_DNA"/>
</dbReference>
<evidence type="ECO:0000256" key="1">
    <source>
        <dbReference type="ARBA" id="ARBA00022491"/>
    </source>
</evidence>
<gene>
    <name evidence="7" type="ORF">ACFFIO_04030</name>
</gene>
<dbReference type="PROSITE" id="PS50977">
    <property type="entry name" value="HTH_TETR_2"/>
    <property type="match status" value="1"/>
</dbReference>
<dbReference type="SUPFAM" id="SSF46689">
    <property type="entry name" value="Homeodomain-like"/>
    <property type="match status" value="1"/>
</dbReference>
<feature type="domain" description="HTH tetR-type" evidence="6">
    <location>
        <begin position="29"/>
        <end position="89"/>
    </location>
</feature>
<dbReference type="PANTHER" id="PTHR30055:SF175">
    <property type="entry name" value="HTH-TYPE TRANSCRIPTIONAL REPRESSOR KSTR2"/>
    <property type="match status" value="1"/>
</dbReference>
<evidence type="ECO:0000256" key="4">
    <source>
        <dbReference type="ARBA" id="ARBA00023163"/>
    </source>
</evidence>
<dbReference type="PANTHER" id="PTHR30055">
    <property type="entry name" value="HTH-TYPE TRANSCRIPTIONAL REGULATOR RUTR"/>
    <property type="match status" value="1"/>
</dbReference>
<keyword evidence="2" id="KW-0805">Transcription regulation</keyword>
<reference evidence="7 8" key="1">
    <citation type="submission" date="2024-09" db="EMBL/GenBank/DDBJ databases">
        <authorList>
            <person name="Sun Q."/>
            <person name="Mori K."/>
        </authorList>
    </citation>
    <scope>NUCLEOTIDE SEQUENCE [LARGE SCALE GENOMIC DNA]</scope>
    <source>
        <strain evidence="7 8">CCM 7609</strain>
    </source>
</reference>
<keyword evidence="1" id="KW-0678">Repressor</keyword>
<dbReference type="InterPro" id="IPR036271">
    <property type="entry name" value="Tet_transcr_reg_TetR-rel_C_sf"/>
</dbReference>
<keyword evidence="3 5" id="KW-0238">DNA-binding</keyword>
<dbReference type="InterPro" id="IPR041490">
    <property type="entry name" value="KstR2_TetR_C"/>
</dbReference>
<keyword evidence="4" id="KW-0804">Transcription</keyword>
<evidence type="ECO:0000313" key="8">
    <source>
        <dbReference type="Proteomes" id="UP001589766"/>
    </source>
</evidence>
<sequence>MSKTATRAASSGMSQRRELAIKEGNSAYLKKRAELLRTAAEVFNEQGYESTTLNDVADRFGTDRASLYYYVASKEELFQEVFQSSVQGVLEDNLREAQRIERLDVTAREKLSLLLQVQLNSYAENYPYVYIYISEDMGKVAFQSTPWAQDMLAKTRAFTSIVRQILENGVEEGEFRSDVPPALMSRGFFGMINWTHRWFNPKTGAYSAEQVARGFSQIFFDGVAPRPGDSPA</sequence>
<accession>A0ABV6F2D2</accession>
<organism evidence="7 8">
    <name type="scientific">Citricoccus parietis</name>
    <dbReference type="NCBI Taxonomy" id="592307"/>
    <lineage>
        <taxon>Bacteria</taxon>
        <taxon>Bacillati</taxon>
        <taxon>Actinomycetota</taxon>
        <taxon>Actinomycetes</taxon>
        <taxon>Micrococcales</taxon>
        <taxon>Micrococcaceae</taxon>
        <taxon>Citricoccus</taxon>
    </lineage>
</organism>
<dbReference type="Pfam" id="PF17932">
    <property type="entry name" value="TetR_C_24"/>
    <property type="match status" value="1"/>
</dbReference>
<proteinExistence type="predicted"/>
<dbReference type="Proteomes" id="UP001589766">
    <property type="component" value="Unassembled WGS sequence"/>
</dbReference>
<feature type="DNA-binding region" description="H-T-H motif" evidence="5">
    <location>
        <begin position="52"/>
        <end position="71"/>
    </location>
</feature>
<dbReference type="PRINTS" id="PR00455">
    <property type="entry name" value="HTHTETR"/>
</dbReference>
<evidence type="ECO:0000313" key="7">
    <source>
        <dbReference type="EMBL" id="MFC0247666.1"/>
    </source>
</evidence>
<dbReference type="InterPro" id="IPR050109">
    <property type="entry name" value="HTH-type_TetR-like_transc_reg"/>
</dbReference>
<dbReference type="Pfam" id="PF00440">
    <property type="entry name" value="TetR_N"/>
    <property type="match status" value="1"/>
</dbReference>